<reference evidence="2" key="2">
    <citation type="submission" date="2022-01" db="EMBL/GenBank/DDBJ databases">
        <authorList>
            <person name="Yamashiro T."/>
            <person name="Shiraishi A."/>
            <person name="Satake H."/>
            <person name="Nakayama K."/>
        </authorList>
    </citation>
    <scope>NUCLEOTIDE SEQUENCE</scope>
</reference>
<accession>A0ABQ4WAF4</accession>
<organism evidence="2 3">
    <name type="scientific">Tanacetum coccineum</name>
    <dbReference type="NCBI Taxonomy" id="301880"/>
    <lineage>
        <taxon>Eukaryota</taxon>
        <taxon>Viridiplantae</taxon>
        <taxon>Streptophyta</taxon>
        <taxon>Embryophyta</taxon>
        <taxon>Tracheophyta</taxon>
        <taxon>Spermatophyta</taxon>
        <taxon>Magnoliopsida</taxon>
        <taxon>eudicotyledons</taxon>
        <taxon>Gunneridae</taxon>
        <taxon>Pentapetalae</taxon>
        <taxon>asterids</taxon>
        <taxon>campanulids</taxon>
        <taxon>Asterales</taxon>
        <taxon>Asteraceae</taxon>
        <taxon>Asteroideae</taxon>
        <taxon>Anthemideae</taxon>
        <taxon>Anthemidinae</taxon>
        <taxon>Tanacetum</taxon>
    </lineage>
</organism>
<reference evidence="2" key="1">
    <citation type="journal article" date="2022" name="Int. J. Mol. Sci.">
        <title>Draft Genome of Tanacetum Coccineum: Genomic Comparison of Closely Related Tanacetum-Family Plants.</title>
        <authorList>
            <person name="Yamashiro T."/>
            <person name="Shiraishi A."/>
            <person name="Nakayama K."/>
            <person name="Satake H."/>
        </authorList>
    </citation>
    <scope>NUCLEOTIDE SEQUENCE</scope>
</reference>
<evidence type="ECO:0000259" key="1">
    <source>
        <dbReference type="Pfam" id="PF13966"/>
    </source>
</evidence>
<keyword evidence="3" id="KW-1185">Reference proteome</keyword>
<evidence type="ECO:0000313" key="3">
    <source>
        <dbReference type="Proteomes" id="UP001151760"/>
    </source>
</evidence>
<protein>
    <submittedName>
        <fullName evidence="2">RNA-directed DNA polymerase, eukaryota, reverse transcriptase zinc-binding domain protein</fullName>
    </submittedName>
</protein>
<dbReference type="PANTHER" id="PTHR33116">
    <property type="entry name" value="REVERSE TRANSCRIPTASE ZINC-BINDING DOMAIN-CONTAINING PROTEIN-RELATED-RELATED"/>
    <property type="match status" value="1"/>
</dbReference>
<name>A0ABQ4WAF4_9ASTR</name>
<keyword evidence="2" id="KW-0695">RNA-directed DNA polymerase</keyword>
<dbReference type="EMBL" id="BQNB010008474">
    <property type="protein sequence ID" value="GJS49859.1"/>
    <property type="molecule type" value="Genomic_DNA"/>
</dbReference>
<keyword evidence="2" id="KW-0548">Nucleotidyltransferase</keyword>
<feature type="domain" description="Reverse transcriptase zinc-binding" evidence="1">
    <location>
        <begin position="191"/>
        <end position="249"/>
    </location>
</feature>
<dbReference type="Proteomes" id="UP001151760">
    <property type="component" value="Unassembled WGS sequence"/>
</dbReference>
<dbReference type="PANTHER" id="PTHR33116:SF79">
    <property type="entry name" value="REVERSE TRANSCRIPTASE DOMAIN, ZINC FINGER, CCHC-TYPE-RELATED"/>
    <property type="match status" value="1"/>
</dbReference>
<dbReference type="InterPro" id="IPR026960">
    <property type="entry name" value="RVT-Znf"/>
</dbReference>
<sequence>MASRLSKWKMKTLSIGGRLTLLKSVLGSMPIYHMSIFKVPMKILQRMDSIRSHFFNGSDPLAKKPTWVKWTNVLASKEKDGLRISSLYALNRALMFKWVCRFLSQNSSLLANVIKSIHGDHEKIGKQVKVSYPYIWLDIVKEVDLAYALESCKNIDVASKLSQNSLAFTFRREPKRGVEQDQFDSLKAMVEAVPIKVNVLAWKIKLDNLPTRLNISRRGMDIDSILCPTCGKAVESTRHIFFTCQIARDILHLITSWWNIPYMEVSSYEEWLVWILSLRLSIKHKRIFEGVCYVTWWHIWNFRNKTIFGSESPSKAAIFDEVQSRSFYWCRYRCKAYFSWIEWLKNPHLVTL</sequence>
<proteinExistence type="predicted"/>
<comment type="caution">
    <text evidence="2">The sequence shown here is derived from an EMBL/GenBank/DDBJ whole genome shotgun (WGS) entry which is preliminary data.</text>
</comment>
<dbReference type="Pfam" id="PF13966">
    <property type="entry name" value="zf-RVT"/>
    <property type="match status" value="1"/>
</dbReference>
<keyword evidence="2" id="KW-0808">Transferase</keyword>
<dbReference type="GO" id="GO:0003964">
    <property type="term" value="F:RNA-directed DNA polymerase activity"/>
    <property type="evidence" value="ECO:0007669"/>
    <property type="project" value="UniProtKB-KW"/>
</dbReference>
<evidence type="ECO:0000313" key="2">
    <source>
        <dbReference type="EMBL" id="GJS49859.1"/>
    </source>
</evidence>
<gene>
    <name evidence="2" type="ORF">Tco_0599980</name>
</gene>